<dbReference type="AlphaFoldDB" id="A0A8B8ACR0"/>
<dbReference type="OrthoDB" id="6152990at2759"/>
<evidence type="ECO:0000256" key="2">
    <source>
        <dbReference type="SAM" id="MobiDB-lite"/>
    </source>
</evidence>
<name>A0A8B8ACR0_CRAVI</name>
<evidence type="ECO:0000256" key="1">
    <source>
        <dbReference type="SAM" id="Coils"/>
    </source>
</evidence>
<reference evidence="4" key="1">
    <citation type="submission" date="2025-08" db="UniProtKB">
        <authorList>
            <consortium name="RefSeq"/>
        </authorList>
    </citation>
    <scope>IDENTIFICATION</scope>
    <source>
        <tissue evidence="4">Whole sample</tissue>
    </source>
</reference>
<evidence type="ECO:0000313" key="3">
    <source>
        <dbReference type="Proteomes" id="UP000694844"/>
    </source>
</evidence>
<dbReference type="RefSeq" id="XP_022289261.1">
    <property type="nucleotide sequence ID" value="XM_022433553.1"/>
</dbReference>
<dbReference type="Proteomes" id="UP000694844">
    <property type="component" value="Chromosome 6"/>
</dbReference>
<gene>
    <name evidence="4" type="primary">LOC111101183</name>
</gene>
<organism evidence="3 4">
    <name type="scientific">Crassostrea virginica</name>
    <name type="common">Eastern oyster</name>
    <dbReference type="NCBI Taxonomy" id="6565"/>
    <lineage>
        <taxon>Eukaryota</taxon>
        <taxon>Metazoa</taxon>
        <taxon>Spiralia</taxon>
        <taxon>Lophotrochozoa</taxon>
        <taxon>Mollusca</taxon>
        <taxon>Bivalvia</taxon>
        <taxon>Autobranchia</taxon>
        <taxon>Pteriomorphia</taxon>
        <taxon>Ostreida</taxon>
        <taxon>Ostreoidea</taxon>
        <taxon>Ostreidae</taxon>
        <taxon>Crassostrea</taxon>
    </lineage>
</organism>
<keyword evidence="3" id="KW-1185">Reference proteome</keyword>
<dbReference type="KEGG" id="cvn:111101183"/>
<accession>A0A8B8ACR0</accession>
<sequence>MADKGNSQLGETLNKGIFLALPHLDKLKFAVLEIINCNATQSVSFPDAFCKYEIVKLEREELKHEVRSLNVNFSTLFKTGFDFINKCRGMNREDIEELNRNERKAITTLDEYFQNIGVHEQSLNKVFGMEKGKKSQSNSHSKTAITVALAEHLIGKLAPEQSFRINDDSKNKENCKCGCDVAPNYGSTGIGHEAVWHGHVDIIFSSHHEENECIAKCESSLSSDESQQKTTPCLSLKRRRMDDSEDEEREEDSPGEKLMTEVKGHTAGTSEQAIAQAIVFSLLQKQRHPNFQNHMIPNILISPDFFQIILYDAEHDILLCSNFIDLFNVNNEGRLSSEAVITLWLVLHYRLFCKGLVFEEPTEVEIYKSNFQELVKEKWNIYTNCLKKSVPVFPLLDNSFCIDTWNRKVLQGTEYCKGMKKRKLHKTFF</sequence>
<dbReference type="GeneID" id="111101183"/>
<feature type="region of interest" description="Disordered" evidence="2">
    <location>
        <begin position="217"/>
        <end position="258"/>
    </location>
</feature>
<feature type="coiled-coil region" evidence="1">
    <location>
        <begin position="52"/>
        <end position="115"/>
    </location>
</feature>
<proteinExistence type="predicted"/>
<feature type="compositionally biased region" description="Polar residues" evidence="2">
    <location>
        <begin position="219"/>
        <end position="233"/>
    </location>
</feature>
<evidence type="ECO:0000313" key="4">
    <source>
        <dbReference type="RefSeq" id="XP_022289261.1"/>
    </source>
</evidence>
<keyword evidence="1" id="KW-0175">Coiled coil</keyword>
<protein>
    <submittedName>
        <fullName evidence="4">Uncharacterized protein LOC111101183</fullName>
    </submittedName>
</protein>